<reference evidence="4" key="1">
    <citation type="journal article" date="2011" name="Proc. Natl. Acad. Sci. U.S.A.">
        <title>Obligate biotrophy features unraveled by the genomic analysis of rust fungi.</title>
        <authorList>
            <person name="Duplessis S."/>
            <person name="Cuomo C.A."/>
            <person name="Lin Y.-C."/>
            <person name="Aerts A."/>
            <person name="Tisserant E."/>
            <person name="Veneault-Fourrey C."/>
            <person name="Joly D.L."/>
            <person name="Hacquard S."/>
            <person name="Amselem J."/>
            <person name="Cantarel B.L."/>
            <person name="Chiu R."/>
            <person name="Coutinho P.M."/>
            <person name="Feau N."/>
            <person name="Field M."/>
            <person name="Frey P."/>
            <person name="Gelhaye E."/>
            <person name="Goldberg J."/>
            <person name="Grabherr M.G."/>
            <person name="Kodira C.D."/>
            <person name="Kohler A."/>
            <person name="Kuees U."/>
            <person name="Lindquist E.A."/>
            <person name="Lucas S.M."/>
            <person name="Mago R."/>
            <person name="Mauceli E."/>
            <person name="Morin E."/>
            <person name="Murat C."/>
            <person name="Pangilinan J.L."/>
            <person name="Park R."/>
            <person name="Pearson M."/>
            <person name="Quesneville H."/>
            <person name="Rouhier N."/>
            <person name="Sakthikumar S."/>
            <person name="Salamov A.A."/>
            <person name="Schmutz J."/>
            <person name="Selles B."/>
            <person name="Shapiro H."/>
            <person name="Tanguay P."/>
            <person name="Tuskan G.A."/>
            <person name="Henrissat B."/>
            <person name="Van de Peer Y."/>
            <person name="Rouze P."/>
            <person name="Ellis J.G."/>
            <person name="Dodds P.N."/>
            <person name="Schein J.E."/>
            <person name="Zhong S."/>
            <person name="Hamelin R.C."/>
            <person name="Grigoriev I.V."/>
            <person name="Szabo L.J."/>
            <person name="Martin F."/>
        </authorList>
    </citation>
    <scope>NUCLEOTIDE SEQUENCE [LARGE SCALE GENOMIC DNA]</scope>
    <source>
        <strain evidence="4">98AG31 / pathotype 3-4-7</strain>
    </source>
</reference>
<dbReference type="InterPro" id="IPR040521">
    <property type="entry name" value="KDZ"/>
</dbReference>
<feature type="compositionally biased region" description="Acidic residues" evidence="1">
    <location>
        <begin position="77"/>
        <end position="86"/>
    </location>
</feature>
<evidence type="ECO:0000313" key="3">
    <source>
        <dbReference type="EMBL" id="EGF99096.1"/>
    </source>
</evidence>
<dbReference type="AlphaFoldDB" id="F4S8F8"/>
<evidence type="ECO:0000313" key="4">
    <source>
        <dbReference type="Proteomes" id="UP000001072"/>
    </source>
</evidence>
<dbReference type="PANTHER" id="PTHR33096">
    <property type="entry name" value="CXC2 DOMAIN-CONTAINING PROTEIN"/>
    <property type="match status" value="1"/>
</dbReference>
<dbReference type="VEuPathDB" id="FungiDB:MELLADRAFT_94923"/>
<evidence type="ECO:0000259" key="2">
    <source>
        <dbReference type="Pfam" id="PF18802"/>
    </source>
</evidence>
<dbReference type="PANTHER" id="PTHR33096:SF1">
    <property type="entry name" value="CXC1-LIKE CYSTEINE CLUSTER ASSOCIATED WITH KDZ TRANSPOSASES DOMAIN-CONTAINING PROTEIN"/>
    <property type="match status" value="1"/>
</dbReference>
<name>F4S8F8_MELLP</name>
<dbReference type="EMBL" id="GL883164">
    <property type="protein sequence ID" value="EGF99096.1"/>
    <property type="molecule type" value="Genomic_DNA"/>
</dbReference>
<sequence>MSFHAKALFGEEVKPAKKQARRDNPAGKGSASQRWNQLQTREAEAAQARLDSLKTQHRPVQEQIDPEPPLQPHDLNSNDDENGEDGDEVIVPQVYEELHLVEEANLASGEGDNLTVIPANQSDYYWDVIPQIFRVFIPCAQKTRQWGDQNLWNINWNPQCRCAVWQKSEVEVDAIDILSRQNIKLQSCQCTPDVVRLVMKGSMGGSADRPWTAFSIRLLRFNHILWKHCTACLAPFVEGLNEFLDASNALFLVPGTDNTCDWQKNFSAAVNVYREMIRLEEEMVTKALHLTPIDQLASNCPPCFGPVVPGKRAEEPNYIICLDGDFQHRRHMAASASWQGESGLLPSLFISPELFKVWELKLGQRGRNNCQQKPEVIDPCTSQHTAANDVRGRQTWKGFDETGLMGMACRHDHLLKLINIVQTGERTI</sequence>
<gene>
    <name evidence="3" type="ORF">MELLADRAFT_94923</name>
</gene>
<dbReference type="OrthoDB" id="2505969at2759"/>
<dbReference type="GeneID" id="18937062"/>
<keyword evidence="4" id="KW-1185">Reference proteome</keyword>
<dbReference type="HOGENOM" id="CLU_011407_0_0_1"/>
<dbReference type="KEGG" id="mlr:MELLADRAFT_94923"/>
<dbReference type="Proteomes" id="UP000001072">
    <property type="component" value="Unassembled WGS sequence"/>
</dbReference>
<protein>
    <recommendedName>
        <fullName evidence="2">CxC1-like cysteine cluster associated with KDZ transposases domain-containing protein</fullName>
    </recommendedName>
</protein>
<feature type="compositionally biased region" description="Basic and acidic residues" evidence="1">
    <location>
        <begin position="9"/>
        <end position="25"/>
    </location>
</feature>
<dbReference type="InterPro" id="IPR041320">
    <property type="entry name" value="CxC1"/>
</dbReference>
<evidence type="ECO:0000256" key="1">
    <source>
        <dbReference type="SAM" id="MobiDB-lite"/>
    </source>
</evidence>
<accession>F4S8F8</accession>
<feature type="compositionally biased region" description="Polar residues" evidence="1">
    <location>
        <begin position="30"/>
        <end position="40"/>
    </location>
</feature>
<dbReference type="RefSeq" id="XP_007417640.1">
    <property type="nucleotide sequence ID" value="XM_007417578.1"/>
</dbReference>
<dbReference type="Pfam" id="PF18802">
    <property type="entry name" value="CxC1"/>
    <property type="match status" value="1"/>
</dbReference>
<dbReference type="InParanoid" id="F4S8F8"/>
<feature type="region of interest" description="Disordered" evidence="1">
    <location>
        <begin position="1"/>
        <end position="86"/>
    </location>
</feature>
<dbReference type="Pfam" id="PF18758">
    <property type="entry name" value="KDZ"/>
    <property type="match status" value="1"/>
</dbReference>
<feature type="domain" description="CxC1-like cysteine cluster associated with KDZ transposases" evidence="2">
    <location>
        <begin position="146"/>
        <end position="246"/>
    </location>
</feature>
<organism evidence="4">
    <name type="scientific">Melampsora larici-populina (strain 98AG31 / pathotype 3-4-7)</name>
    <name type="common">Poplar leaf rust fungus</name>
    <dbReference type="NCBI Taxonomy" id="747676"/>
    <lineage>
        <taxon>Eukaryota</taxon>
        <taxon>Fungi</taxon>
        <taxon>Dikarya</taxon>
        <taxon>Basidiomycota</taxon>
        <taxon>Pucciniomycotina</taxon>
        <taxon>Pucciniomycetes</taxon>
        <taxon>Pucciniales</taxon>
        <taxon>Melampsoraceae</taxon>
        <taxon>Melampsora</taxon>
    </lineage>
</organism>
<proteinExistence type="predicted"/>